<accession>A0AAV0B0Z0</accession>
<sequence>MIDKEELFPYIFVLRSLLAKNLFTNGADEKINKLKYEILPGYNKKKERLENIPEAYPAANSKDQKE</sequence>
<name>A0AAV0B0Z0_PHAPC</name>
<proteinExistence type="predicted"/>
<evidence type="ECO:0000313" key="1">
    <source>
        <dbReference type="EMBL" id="CAH7674427.1"/>
    </source>
</evidence>
<dbReference type="AlphaFoldDB" id="A0AAV0B0Z0"/>
<reference evidence="1" key="1">
    <citation type="submission" date="2022-06" db="EMBL/GenBank/DDBJ databases">
        <authorList>
            <consortium name="SYNGENTA / RWTH Aachen University"/>
        </authorList>
    </citation>
    <scope>NUCLEOTIDE SEQUENCE</scope>
</reference>
<evidence type="ECO:0000313" key="2">
    <source>
        <dbReference type="Proteomes" id="UP001153365"/>
    </source>
</evidence>
<organism evidence="1 2">
    <name type="scientific">Phakopsora pachyrhizi</name>
    <name type="common">Asian soybean rust disease fungus</name>
    <dbReference type="NCBI Taxonomy" id="170000"/>
    <lineage>
        <taxon>Eukaryota</taxon>
        <taxon>Fungi</taxon>
        <taxon>Dikarya</taxon>
        <taxon>Basidiomycota</taxon>
        <taxon>Pucciniomycotina</taxon>
        <taxon>Pucciniomycetes</taxon>
        <taxon>Pucciniales</taxon>
        <taxon>Phakopsoraceae</taxon>
        <taxon>Phakopsora</taxon>
    </lineage>
</organism>
<evidence type="ECO:0008006" key="3">
    <source>
        <dbReference type="Google" id="ProtNLM"/>
    </source>
</evidence>
<dbReference type="Proteomes" id="UP001153365">
    <property type="component" value="Unassembled WGS sequence"/>
</dbReference>
<dbReference type="EMBL" id="CALTRL010002003">
    <property type="protein sequence ID" value="CAH7674427.1"/>
    <property type="molecule type" value="Genomic_DNA"/>
</dbReference>
<comment type="caution">
    <text evidence="1">The sequence shown here is derived from an EMBL/GenBank/DDBJ whole genome shotgun (WGS) entry which is preliminary data.</text>
</comment>
<protein>
    <recommendedName>
        <fullName evidence="3">Site-specific DNA-methyltransferase (adenine-specific)</fullName>
    </recommendedName>
</protein>
<gene>
    <name evidence="1" type="ORF">PPACK8108_LOCUS9334</name>
</gene>
<keyword evidence="2" id="KW-1185">Reference proteome</keyword>